<feature type="compositionally biased region" description="Polar residues" evidence="7">
    <location>
        <begin position="357"/>
        <end position="371"/>
    </location>
</feature>
<feature type="domain" description="ABC-2 type transporter transmembrane" evidence="10">
    <location>
        <begin position="2"/>
        <end position="110"/>
    </location>
</feature>
<evidence type="ECO:0000259" key="10">
    <source>
        <dbReference type="Pfam" id="PF01061"/>
    </source>
</evidence>
<dbReference type="InterPro" id="IPR013525">
    <property type="entry name" value="ABC2_TM"/>
</dbReference>
<evidence type="ECO:0000256" key="1">
    <source>
        <dbReference type="ARBA" id="ARBA00004141"/>
    </source>
</evidence>
<feature type="domain" description="CDR ABC transporter" evidence="11">
    <location>
        <begin position="121"/>
        <end position="209"/>
    </location>
</feature>
<dbReference type="PANTHER" id="PTHR19241">
    <property type="entry name" value="ATP-BINDING CASSETTE TRANSPORTER"/>
    <property type="match status" value="1"/>
</dbReference>
<dbReference type="Proteomes" id="UP000710440">
    <property type="component" value="Unassembled WGS sequence"/>
</dbReference>
<dbReference type="InterPro" id="IPR003439">
    <property type="entry name" value="ABC_transporter-like_ATP-bd"/>
</dbReference>
<evidence type="ECO:0000259" key="9">
    <source>
        <dbReference type="Pfam" id="PF00005"/>
    </source>
</evidence>
<dbReference type="Pfam" id="PF00005">
    <property type="entry name" value="ABC_tran"/>
    <property type="match status" value="1"/>
</dbReference>
<dbReference type="AlphaFoldDB" id="A0A9P3F3W0"/>
<dbReference type="GO" id="GO:0016020">
    <property type="term" value="C:membrane"/>
    <property type="evidence" value="ECO:0007669"/>
    <property type="project" value="UniProtKB-SubCell"/>
</dbReference>
<dbReference type="Pfam" id="PF01061">
    <property type="entry name" value="ABC2_membrane"/>
    <property type="match status" value="2"/>
</dbReference>
<evidence type="ECO:0000313" key="13">
    <source>
        <dbReference type="Proteomes" id="UP000710440"/>
    </source>
</evidence>
<accession>A0A9P3F3W0</accession>
<evidence type="ECO:0000256" key="8">
    <source>
        <dbReference type="SAM" id="Phobius"/>
    </source>
</evidence>
<feature type="transmembrane region" description="Helical" evidence="8">
    <location>
        <begin position="167"/>
        <end position="187"/>
    </location>
</feature>
<evidence type="ECO:0000313" key="12">
    <source>
        <dbReference type="EMBL" id="GIK00955.1"/>
    </source>
</evidence>
<feature type="domain" description="ABC transporter" evidence="9">
    <location>
        <begin position="269"/>
        <end position="304"/>
    </location>
</feature>
<dbReference type="EMBL" id="BOPL01000002">
    <property type="protein sequence ID" value="GIK00955.1"/>
    <property type="molecule type" value="Genomic_DNA"/>
</dbReference>
<evidence type="ECO:0000256" key="4">
    <source>
        <dbReference type="ARBA" id="ARBA00022692"/>
    </source>
</evidence>
<feature type="transmembrane region" description="Helical" evidence="8">
    <location>
        <begin position="507"/>
        <end position="525"/>
    </location>
</feature>
<feature type="region of interest" description="Disordered" evidence="7">
    <location>
        <begin position="357"/>
        <end position="387"/>
    </location>
</feature>
<dbReference type="InterPro" id="IPR027417">
    <property type="entry name" value="P-loop_NTPase"/>
</dbReference>
<dbReference type="OrthoDB" id="245989at2759"/>
<dbReference type="Pfam" id="PF06422">
    <property type="entry name" value="PDR_CDR"/>
    <property type="match status" value="1"/>
</dbReference>
<reference evidence="12 13" key="1">
    <citation type="submission" date="2021-02" db="EMBL/GenBank/DDBJ databases">
        <title>Pan-genome distribution and transcriptional activeness of fungal secondary metabolism genes in Aspergillus section Fumigati.</title>
        <authorList>
            <person name="Takahashi H."/>
            <person name="Umemura M."/>
            <person name="Ninomiya A."/>
            <person name="Kusuya Y."/>
            <person name="Urayama S."/>
            <person name="Shimizu M."/>
            <person name="Watanabe A."/>
            <person name="Kamei K."/>
            <person name="Yaguchi T."/>
            <person name="Hagiwara D."/>
        </authorList>
    </citation>
    <scope>NUCLEOTIDE SEQUENCE [LARGE SCALE GENOMIC DNA]</scope>
    <source>
        <strain evidence="12 13">IFM 47045</strain>
    </source>
</reference>
<dbReference type="RefSeq" id="XP_043124141.1">
    <property type="nucleotide sequence ID" value="XM_043268206.1"/>
</dbReference>
<dbReference type="GeneID" id="66932967"/>
<dbReference type="GO" id="GO:0005524">
    <property type="term" value="F:ATP binding"/>
    <property type="evidence" value="ECO:0007669"/>
    <property type="project" value="InterPro"/>
</dbReference>
<feature type="transmembrane region" description="Helical" evidence="8">
    <location>
        <begin position="391"/>
        <end position="415"/>
    </location>
</feature>
<keyword evidence="6 8" id="KW-0472">Membrane</keyword>
<keyword evidence="13" id="KW-1185">Reference proteome</keyword>
<dbReference type="Gene3D" id="3.40.50.300">
    <property type="entry name" value="P-loop containing nucleotide triphosphate hydrolases"/>
    <property type="match status" value="1"/>
</dbReference>
<evidence type="ECO:0000256" key="7">
    <source>
        <dbReference type="SAM" id="MobiDB-lite"/>
    </source>
</evidence>
<keyword evidence="3" id="KW-0813">Transport</keyword>
<evidence type="ECO:0000256" key="6">
    <source>
        <dbReference type="ARBA" id="ARBA00023136"/>
    </source>
</evidence>
<evidence type="ECO:0000259" key="11">
    <source>
        <dbReference type="Pfam" id="PF06422"/>
    </source>
</evidence>
<protein>
    <recommendedName>
        <fullName evidence="14">ABC transporter domain-containing protein</fullName>
    </recommendedName>
</protein>
<dbReference type="GO" id="GO:0140359">
    <property type="term" value="F:ABC-type transporter activity"/>
    <property type="evidence" value="ECO:0007669"/>
    <property type="project" value="InterPro"/>
</dbReference>
<comment type="similarity">
    <text evidence="2">Belongs to the ABC transporter superfamily. ABCG family. PDR (TC 3.A.1.205) subfamily.</text>
</comment>
<evidence type="ECO:0000256" key="2">
    <source>
        <dbReference type="ARBA" id="ARBA00006012"/>
    </source>
</evidence>
<gene>
    <name evidence="12" type="ORF">Aspvir_004985</name>
</gene>
<dbReference type="InterPro" id="IPR010929">
    <property type="entry name" value="PDR_CDR_ABC"/>
</dbReference>
<comment type="subcellular location">
    <subcellularLocation>
        <location evidence="1">Membrane</location>
        <topology evidence="1">Multi-pass membrane protein</topology>
    </subcellularLocation>
</comment>
<proteinExistence type="inferred from homology"/>
<feature type="transmembrane region" description="Helical" evidence="8">
    <location>
        <begin position="30"/>
        <end position="50"/>
    </location>
</feature>
<feature type="compositionally biased region" description="Low complexity" evidence="7">
    <location>
        <begin position="374"/>
        <end position="387"/>
    </location>
</feature>
<dbReference type="SUPFAM" id="SSF52540">
    <property type="entry name" value="P-loop containing nucleoside triphosphate hydrolases"/>
    <property type="match status" value="1"/>
</dbReference>
<feature type="transmembrane region" description="Helical" evidence="8">
    <location>
        <begin position="62"/>
        <end position="84"/>
    </location>
</feature>
<evidence type="ECO:0000256" key="5">
    <source>
        <dbReference type="ARBA" id="ARBA00022989"/>
    </source>
</evidence>
<evidence type="ECO:0000256" key="3">
    <source>
        <dbReference type="ARBA" id="ARBA00022448"/>
    </source>
</evidence>
<evidence type="ECO:0008006" key="14">
    <source>
        <dbReference type="Google" id="ProtNLM"/>
    </source>
</evidence>
<sequence>MSLPYKFMNSFLVNLMLYFMSNLRREPGPFFFFLLISMSMMLAMSMFFRWFASLTKKIDQALAPSAIILLALVLYTGFAIPVSYMRGWASWIRWLNPVSYGFEAVMVNEFHGREFPCSSFVPAGPGYEAVSSTQRVCSTVGAVPGSDVVSGDAFVRSSYGYINSHRWRNFGIIIAMTVFLAMCHFVTTELVASKRSKGEVLVFRRGSAHIARAKQAQCDEERPTASAVQNEKYSEAPTPVAGVEEQTSIFHWEDVCYDVKIKSETRRILDHVDGWIKPGTLTALMGVSGAGKTTLLDVLASRTTVGVVIQLIFQIIPSFVTQRTLYESRERQSKAYSWQAFVLSNIVVEFAWNTRGSTPSASTATQNTPTRSIPGAPSPSSSSGPHSSLPALLHTSALANIMGIMMYAFCGILAGPHALPRFWIFMYRVNPFTYLVSGLLSKSLGDAPMHCADNEFLAFSPPANRTCGEYMERYIAAAGGYLLDSGAQGDDQCRIDFGTRWRDFGLLWVYVAFNTFGAVFLYWLCRVPKGKKRL</sequence>
<name>A0A9P3F3W0_ASPVI</name>
<comment type="caution">
    <text evidence="12">The sequence shown here is derived from an EMBL/GenBank/DDBJ whole genome shotgun (WGS) entry which is preliminary data.</text>
</comment>
<keyword evidence="5 8" id="KW-1133">Transmembrane helix</keyword>
<keyword evidence="4 8" id="KW-0812">Transmembrane</keyword>
<dbReference type="GO" id="GO:0016887">
    <property type="term" value="F:ATP hydrolysis activity"/>
    <property type="evidence" value="ECO:0007669"/>
    <property type="project" value="InterPro"/>
</dbReference>
<feature type="domain" description="ABC-2 type transporter transmembrane" evidence="10">
    <location>
        <begin position="396"/>
        <end position="441"/>
    </location>
</feature>
<organism evidence="12 13">
    <name type="scientific">Aspergillus viridinutans</name>
    <dbReference type="NCBI Taxonomy" id="75553"/>
    <lineage>
        <taxon>Eukaryota</taxon>
        <taxon>Fungi</taxon>
        <taxon>Dikarya</taxon>
        <taxon>Ascomycota</taxon>
        <taxon>Pezizomycotina</taxon>
        <taxon>Eurotiomycetes</taxon>
        <taxon>Eurotiomycetidae</taxon>
        <taxon>Eurotiales</taxon>
        <taxon>Aspergillaceae</taxon>
        <taxon>Aspergillus</taxon>
        <taxon>Aspergillus subgen. Fumigati</taxon>
    </lineage>
</organism>